<feature type="compositionally biased region" description="Gly residues" evidence="4">
    <location>
        <begin position="380"/>
        <end position="396"/>
    </location>
</feature>
<dbReference type="OMA" id="MEKDHQP"/>
<dbReference type="GeneID" id="14915652"/>
<dbReference type="STRING" id="1257118.L8GQI1"/>
<feature type="region of interest" description="Disordered" evidence="4">
    <location>
        <begin position="287"/>
        <end position="502"/>
    </location>
</feature>
<dbReference type="InterPro" id="IPR003891">
    <property type="entry name" value="Initiation_fac_eIF4g_MI"/>
</dbReference>
<dbReference type="Proteomes" id="UP000011083">
    <property type="component" value="Unassembled WGS sequence"/>
</dbReference>
<dbReference type="Pfam" id="PF02854">
    <property type="entry name" value="MIF4G"/>
    <property type="match status" value="1"/>
</dbReference>
<keyword evidence="7" id="KW-1185">Reference proteome</keyword>
<name>L8GQI1_ACACF</name>
<protein>
    <submittedName>
        <fullName evidence="6">MIF4G domain containing protein</fullName>
    </submittedName>
</protein>
<dbReference type="Pfam" id="PF02847">
    <property type="entry name" value="MA3"/>
    <property type="match status" value="1"/>
</dbReference>
<feature type="domain" description="MI" evidence="5">
    <location>
        <begin position="510"/>
        <end position="633"/>
    </location>
</feature>
<evidence type="ECO:0000313" key="6">
    <source>
        <dbReference type="EMBL" id="ELR15137.1"/>
    </source>
</evidence>
<sequence>MAGEFWERLNSGFPFYRYRNRYVHNKHVWQRPRKVEGNDKIFKEIKGILNKLTLEKFQPLSDQLIGLLGQVTDVSMLDQVINQIFDKALTEPQFSKMYAELCLKVQPACPEFEDNGKKQNFRRLLLNRCQKEFEKKTQLDEDADKLSPEDKELREAKAKTRMFGNIIFIGELFKLRMLTDKIMHGCVIVTLLPPIGQGQPSHEDLEALCKLMSTVGKQLDAKTRGKPDSPMEQYFRRLTEMAEDKNHPARIRFMLTDLIDMRRNGWVGVGADDTPKTLEEVHKSLAKEEAARAGRGPAPPAGTRGAVVARPAAAARSTPAAHAATGGAGTSNTKGSADGWEVVGGSKGARGGKSGRGGASAPTKGQPAGEWETVSNSAKGRGGGGGSGGGRGGRGSSRGTDAPSARGGGRGAYASQRGGGRGATPTDRSRKGKEAVEALPVNPFSLLSAESEGKEKAESVDNKKGARPAGEVYVPSHRRRQQGEDKEAKKATEAVAPAKAPALSEEKIKQLDNDAEMLLEEYILSYDELEAGECIKELKAPEYHYKVVSKAVAKAIERKEEQRKLISKLLFQLHTEQNILSAESIAQGFADVLQAIEEVDVDSPKASSYLGNLIGQAVLDEILPLSFLNSGLDHLIASGKALKIASEAFRIIADRTNPEEMGIMCKESGLDFMRFLSEENRNLDYLSKYLREQVNVDMGLLVPSS</sequence>
<accession>L8GQI1</accession>
<evidence type="ECO:0000313" key="7">
    <source>
        <dbReference type="Proteomes" id="UP000011083"/>
    </source>
</evidence>
<organism evidence="6 7">
    <name type="scientific">Acanthamoeba castellanii (strain ATCC 30010 / Neff)</name>
    <dbReference type="NCBI Taxonomy" id="1257118"/>
    <lineage>
        <taxon>Eukaryota</taxon>
        <taxon>Amoebozoa</taxon>
        <taxon>Discosea</taxon>
        <taxon>Longamoebia</taxon>
        <taxon>Centramoebida</taxon>
        <taxon>Acanthamoebidae</taxon>
        <taxon>Acanthamoeba</taxon>
    </lineage>
</organism>
<dbReference type="SMART" id="SM00544">
    <property type="entry name" value="MA3"/>
    <property type="match status" value="1"/>
</dbReference>
<keyword evidence="3" id="KW-0648">Protein biosynthesis</keyword>
<feature type="compositionally biased region" description="Gly residues" evidence="4">
    <location>
        <begin position="345"/>
        <end position="358"/>
    </location>
</feature>
<dbReference type="EMBL" id="KB008036">
    <property type="protein sequence ID" value="ELR15137.1"/>
    <property type="molecule type" value="Genomic_DNA"/>
</dbReference>
<dbReference type="OrthoDB" id="20666at2759"/>
<dbReference type="RefSeq" id="XP_004337150.1">
    <property type="nucleotide sequence ID" value="XM_004337102.1"/>
</dbReference>
<dbReference type="Gene3D" id="1.25.40.180">
    <property type="match status" value="2"/>
</dbReference>
<feature type="compositionally biased region" description="Basic and acidic residues" evidence="4">
    <location>
        <begin position="481"/>
        <end position="492"/>
    </location>
</feature>
<dbReference type="GO" id="GO:0016281">
    <property type="term" value="C:eukaryotic translation initiation factor 4F complex"/>
    <property type="evidence" value="ECO:0007669"/>
    <property type="project" value="TreeGrafter"/>
</dbReference>
<evidence type="ECO:0000256" key="4">
    <source>
        <dbReference type="SAM" id="MobiDB-lite"/>
    </source>
</evidence>
<evidence type="ECO:0000256" key="3">
    <source>
        <dbReference type="ARBA" id="ARBA00022917"/>
    </source>
</evidence>
<evidence type="ECO:0000259" key="5">
    <source>
        <dbReference type="PROSITE" id="PS51366"/>
    </source>
</evidence>
<feature type="compositionally biased region" description="Low complexity" evidence="4">
    <location>
        <begin position="493"/>
        <end position="502"/>
    </location>
</feature>
<dbReference type="VEuPathDB" id="AmoebaDB:ACA1_216390"/>
<dbReference type="PANTHER" id="PTHR23253">
    <property type="entry name" value="EUKARYOTIC TRANSLATION INITIATION FACTOR 4 GAMMA"/>
    <property type="match status" value="1"/>
</dbReference>
<feature type="compositionally biased region" description="Low complexity" evidence="4">
    <location>
        <begin position="293"/>
        <end position="337"/>
    </location>
</feature>
<dbReference type="InterPro" id="IPR003890">
    <property type="entry name" value="MIF4G-like_typ-3"/>
</dbReference>
<dbReference type="PROSITE" id="PS51366">
    <property type="entry name" value="MI"/>
    <property type="match status" value="1"/>
</dbReference>
<feature type="compositionally biased region" description="Basic and acidic residues" evidence="4">
    <location>
        <begin position="451"/>
        <end position="464"/>
    </location>
</feature>
<dbReference type="KEGG" id="acan:ACA1_216390"/>
<evidence type="ECO:0000256" key="2">
    <source>
        <dbReference type="ARBA" id="ARBA00022540"/>
    </source>
</evidence>
<proteinExistence type="inferred from homology"/>
<feature type="compositionally biased region" description="Basic and acidic residues" evidence="4">
    <location>
        <begin position="427"/>
        <end position="436"/>
    </location>
</feature>
<dbReference type="PANTHER" id="PTHR23253:SF9">
    <property type="entry name" value="EUKARYOTIC TRANSLATION INITIATION FACTOR 4 GAMMA 2"/>
    <property type="match status" value="1"/>
</dbReference>
<dbReference type="SUPFAM" id="SSF48371">
    <property type="entry name" value="ARM repeat"/>
    <property type="match status" value="2"/>
</dbReference>
<reference evidence="6 7" key="1">
    <citation type="journal article" date="2013" name="Genome Biol.">
        <title>Genome of Acanthamoeba castellanii highlights extensive lateral gene transfer and early evolution of tyrosine kinase signaling.</title>
        <authorList>
            <person name="Clarke M."/>
            <person name="Lohan A.J."/>
            <person name="Liu B."/>
            <person name="Lagkouvardos I."/>
            <person name="Roy S."/>
            <person name="Zafar N."/>
            <person name="Bertelli C."/>
            <person name="Schilde C."/>
            <person name="Kianianmomeni A."/>
            <person name="Burglin T.R."/>
            <person name="Frech C."/>
            <person name="Turcotte B."/>
            <person name="Kopec K.O."/>
            <person name="Synnott J.M."/>
            <person name="Choo C."/>
            <person name="Paponov I."/>
            <person name="Finkler A."/>
            <person name="Soon Heng Tan C."/>
            <person name="Hutchins A.P."/>
            <person name="Weinmeier T."/>
            <person name="Rattei T."/>
            <person name="Chu J.S."/>
            <person name="Gimenez G."/>
            <person name="Irimia M."/>
            <person name="Rigden D.J."/>
            <person name="Fitzpatrick D.A."/>
            <person name="Lorenzo-Morales J."/>
            <person name="Bateman A."/>
            <person name="Chiu C.H."/>
            <person name="Tang P."/>
            <person name="Hegemann P."/>
            <person name="Fromm H."/>
            <person name="Raoult D."/>
            <person name="Greub G."/>
            <person name="Miranda-Saavedra D."/>
            <person name="Chen N."/>
            <person name="Nash P."/>
            <person name="Ginger M.L."/>
            <person name="Horn M."/>
            <person name="Schaap P."/>
            <person name="Caler L."/>
            <person name="Loftus B."/>
        </authorList>
    </citation>
    <scope>NUCLEOTIDE SEQUENCE [LARGE SCALE GENOMIC DNA]</scope>
    <source>
        <strain evidence="6 7">Neff</strain>
    </source>
</reference>
<evidence type="ECO:0000256" key="1">
    <source>
        <dbReference type="ARBA" id="ARBA00005775"/>
    </source>
</evidence>
<gene>
    <name evidence="6" type="ORF">ACA1_216390</name>
</gene>
<comment type="similarity">
    <text evidence="1">Belongs to the eukaryotic initiation factor 4G family.</text>
</comment>
<keyword evidence="2" id="KW-0396">Initiation factor</keyword>
<dbReference type="AlphaFoldDB" id="L8GQI1"/>
<dbReference type="SMART" id="SM00543">
    <property type="entry name" value="MIF4G"/>
    <property type="match status" value="1"/>
</dbReference>
<dbReference type="GO" id="GO:0003743">
    <property type="term" value="F:translation initiation factor activity"/>
    <property type="evidence" value="ECO:0007669"/>
    <property type="project" value="UniProtKB-KW"/>
</dbReference>
<dbReference type="InterPro" id="IPR016024">
    <property type="entry name" value="ARM-type_fold"/>
</dbReference>
<dbReference type="GO" id="GO:0003729">
    <property type="term" value="F:mRNA binding"/>
    <property type="evidence" value="ECO:0007669"/>
    <property type="project" value="TreeGrafter"/>
</dbReference>
<feature type="compositionally biased region" description="Gly residues" evidence="4">
    <location>
        <begin position="406"/>
        <end position="422"/>
    </location>
</feature>